<evidence type="ECO:0000313" key="4">
    <source>
        <dbReference type="EMBL" id="ORZ03749.1"/>
    </source>
</evidence>
<comment type="similarity">
    <text evidence="1">Belongs to the glycosyltransferase 15 family.</text>
</comment>
<evidence type="ECO:0000256" key="2">
    <source>
        <dbReference type="ARBA" id="ARBA00022679"/>
    </source>
</evidence>
<dbReference type="Pfam" id="PF01793">
    <property type="entry name" value="Glyco_transf_15"/>
    <property type="match status" value="1"/>
</dbReference>
<gene>
    <name evidence="4" type="ORF">BCR43DRAFT_520839</name>
</gene>
<accession>A0A1X2HW11</accession>
<sequence length="424" mass="50304">MLAAAARRYPYILLQIVLFTYVLCGLGYIVKKHYRGHRLPWQETPSPPEMEVEMITSTDYTFGAHPRNYTTGPRYNPHQMTVQLPEAGNHSPRVKAGFIVLVRNSELFGMLQSMRDLENHFNKKFTYPWIFLNNEPFTEEFKVLTTQATSGKTYYGYVDESMWSYPSWINETFAAERREEMAGVPYGTSESYRHMCRFQSGFFYRHPLVQELGWEYYWRVEPDVRYYCELDYDPFLYMKENKKQYGFTISFKEHAGTIGTLWHTVREFVKQTRLSGKDYFNNLADESLYRFITDEKGDRYNQCHFWTNFEIARLDLWQSEPYSMFFEFLDRSGGFFYERWGDAPVHSIFASLFLRKDEVHYFHDIGYKHSIYQHCPESENLSQRCYCDPAKTLDYTDPMSCLNEYMDAQNAPAPVGKTIGEIFV</sequence>
<organism evidence="4 5">
    <name type="scientific">Syncephalastrum racemosum</name>
    <name type="common">Filamentous fungus</name>
    <dbReference type="NCBI Taxonomy" id="13706"/>
    <lineage>
        <taxon>Eukaryota</taxon>
        <taxon>Fungi</taxon>
        <taxon>Fungi incertae sedis</taxon>
        <taxon>Mucoromycota</taxon>
        <taxon>Mucoromycotina</taxon>
        <taxon>Mucoromycetes</taxon>
        <taxon>Mucorales</taxon>
        <taxon>Syncephalastraceae</taxon>
        <taxon>Syncephalastrum</taxon>
    </lineage>
</organism>
<dbReference type="PANTHER" id="PTHR31121">
    <property type="entry name" value="ALPHA-1,2 MANNOSYLTRANSFERASE KTR1"/>
    <property type="match status" value="1"/>
</dbReference>
<dbReference type="GO" id="GO:0016020">
    <property type="term" value="C:membrane"/>
    <property type="evidence" value="ECO:0007669"/>
    <property type="project" value="InterPro"/>
</dbReference>
<dbReference type="OrthoDB" id="439943at2759"/>
<dbReference type="SUPFAM" id="SSF53448">
    <property type="entry name" value="Nucleotide-diphospho-sugar transferases"/>
    <property type="match status" value="1"/>
</dbReference>
<keyword evidence="5" id="KW-1185">Reference proteome</keyword>
<dbReference type="GO" id="GO:0000026">
    <property type="term" value="F:alpha-1,2-mannosyltransferase activity"/>
    <property type="evidence" value="ECO:0007669"/>
    <property type="project" value="TreeGrafter"/>
</dbReference>
<dbReference type="Gene3D" id="3.90.550.10">
    <property type="entry name" value="Spore Coat Polysaccharide Biosynthesis Protein SpsA, Chain A"/>
    <property type="match status" value="1"/>
</dbReference>
<dbReference type="OMA" id="YAFNISF"/>
<dbReference type="AlphaFoldDB" id="A0A1X2HW11"/>
<evidence type="ECO:0000313" key="5">
    <source>
        <dbReference type="Proteomes" id="UP000242180"/>
    </source>
</evidence>
<dbReference type="InParanoid" id="A0A1X2HW11"/>
<dbReference type="Proteomes" id="UP000242180">
    <property type="component" value="Unassembled WGS sequence"/>
</dbReference>
<reference evidence="4 5" key="1">
    <citation type="submission" date="2016-07" db="EMBL/GenBank/DDBJ databases">
        <title>Pervasive Adenine N6-methylation of Active Genes in Fungi.</title>
        <authorList>
            <consortium name="DOE Joint Genome Institute"/>
            <person name="Mondo S.J."/>
            <person name="Dannebaum R.O."/>
            <person name="Kuo R.C."/>
            <person name="Labutti K."/>
            <person name="Haridas S."/>
            <person name="Kuo A."/>
            <person name="Salamov A."/>
            <person name="Ahrendt S.R."/>
            <person name="Lipzen A."/>
            <person name="Sullivan W."/>
            <person name="Andreopoulos W.B."/>
            <person name="Clum A."/>
            <person name="Lindquist E."/>
            <person name="Daum C."/>
            <person name="Ramamoorthy G.K."/>
            <person name="Gryganskyi A."/>
            <person name="Culley D."/>
            <person name="Magnuson J.K."/>
            <person name="James T.Y."/>
            <person name="O'Malley M.A."/>
            <person name="Stajich J.E."/>
            <person name="Spatafora J.W."/>
            <person name="Visel A."/>
            <person name="Grigoriev I.V."/>
        </authorList>
    </citation>
    <scope>NUCLEOTIDE SEQUENCE [LARGE SCALE GENOMIC DNA]</scope>
    <source>
        <strain evidence="4 5">NRRL 2496</strain>
    </source>
</reference>
<evidence type="ECO:0000256" key="3">
    <source>
        <dbReference type="SAM" id="Phobius"/>
    </source>
</evidence>
<proteinExistence type="inferred from homology"/>
<comment type="caution">
    <text evidence="4">The sequence shown here is derived from an EMBL/GenBank/DDBJ whole genome shotgun (WGS) entry which is preliminary data.</text>
</comment>
<keyword evidence="3" id="KW-0472">Membrane</keyword>
<dbReference type="PANTHER" id="PTHR31121:SF6">
    <property type="entry name" value="ALPHA-1,2 MANNOSYLTRANSFERASE KTR1"/>
    <property type="match status" value="1"/>
</dbReference>
<keyword evidence="2 4" id="KW-0808">Transferase</keyword>
<keyword evidence="3" id="KW-1133">Transmembrane helix</keyword>
<dbReference type="InterPro" id="IPR002685">
    <property type="entry name" value="Glyco_trans_15"/>
</dbReference>
<dbReference type="GO" id="GO:0000032">
    <property type="term" value="P:cell wall mannoprotein biosynthetic process"/>
    <property type="evidence" value="ECO:0007669"/>
    <property type="project" value="TreeGrafter"/>
</dbReference>
<dbReference type="GO" id="GO:0005794">
    <property type="term" value="C:Golgi apparatus"/>
    <property type="evidence" value="ECO:0007669"/>
    <property type="project" value="TreeGrafter"/>
</dbReference>
<dbReference type="InterPro" id="IPR029044">
    <property type="entry name" value="Nucleotide-diphossugar_trans"/>
</dbReference>
<dbReference type="FunFam" id="3.90.550.10:FF:000051">
    <property type="entry name" value="Alpha-1,2-mannosyltransferase (Ktr4)"/>
    <property type="match status" value="1"/>
</dbReference>
<protein>
    <submittedName>
        <fullName evidence="4">Nucleotide-diphospho-sugar transferase</fullName>
    </submittedName>
</protein>
<keyword evidence="3" id="KW-0812">Transmembrane</keyword>
<evidence type="ECO:0000256" key="1">
    <source>
        <dbReference type="ARBA" id="ARBA00007677"/>
    </source>
</evidence>
<dbReference type="EMBL" id="MCGN01000001">
    <property type="protein sequence ID" value="ORZ03749.1"/>
    <property type="molecule type" value="Genomic_DNA"/>
</dbReference>
<dbReference type="GO" id="GO:0006487">
    <property type="term" value="P:protein N-linked glycosylation"/>
    <property type="evidence" value="ECO:0007669"/>
    <property type="project" value="TreeGrafter"/>
</dbReference>
<name>A0A1X2HW11_SYNRA</name>
<feature type="transmembrane region" description="Helical" evidence="3">
    <location>
        <begin position="12"/>
        <end position="30"/>
    </location>
</feature>